<dbReference type="FunFam" id="3.40.50.300:FF:000127">
    <property type="entry name" value="Ribose import ATP-binding protein RbsA"/>
    <property type="match status" value="1"/>
</dbReference>
<organism evidence="11 12">
    <name type="scientific">Deinococcus metalli</name>
    <dbReference type="NCBI Taxonomy" id="1141878"/>
    <lineage>
        <taxon>Bacteria</taxon>
        <taxon>Thermotogati</taxon>
        <taxon>Deinococcota</taxon>
        <taxon>Deinococci</taxon>
        <taxon>Deinococcales</taxon>
        <taxon>Deinococcaceae</taxon>
        <taxon>Deinococcus</taxon>
    </lineage>
</organism>
<evidence type="ECO:0000256" key="8">
    <source>
        <dbReference type="ARBA" id="ARBA00023136"/>
    </source>
</evidence>
<dbReference type="Proteomes" id="UP000619376">
    <property type="component" value="Unassembled WGS sequence"/>
</dbReference>
<dbReference type="InterPro" id="IPR003593">
    <property type="entry name" value="AAA+_ATPase"/>
</dbReference>
<dbReference type="SMART" id="SM00382">
    <property type="entry name" value="AAA"/>
    <property type="match status" value="2"/>
</dbReference>
<keyword evidence="13" id="KW-1185">Reference proteome</keyword>
<dbReference type="GO" id="GO:0005886">
    <property type="term" value="C:plasma membrane"/>
    <property type="evidence" value="ECO:0007669"/>
    <property type="project" value="UniProtKB-SubCell"/>
</dbReference>
<reference evidence="13" key="2">
    <citation type="journal article" date="2019" name="Int. J. Syst. Evol. Microbiol.">
        <title>The Global Catalogue of Microorganisms (GCM) 10K type strain sequencing project: providing services to taxonomists for standard genome sequencing and annotation.</title>
        <authorList>
            <consortium name="The Broad Institute Genomics Platform"/>
            <consortium name="The Broad Institute Genome Sequencing Center for Infectious Disease"/>
            <person name="Wu L."/>
            <person name="Ma J."/>
        </authorList>
    </citation>
    <scope>NUCLEOTIDE SEQUENCE [LARGE SCALE GENOMIC DNA]</scope>
    <source>
        <strain evidence="13">CGMCC 1.18437</strain>
    </source>
</reference>
<gene>
    <name evidence="10" type="ORF">GCM10017781_11630</name>
    <name evidence="11" type="ORF">HNQ07_001297</name>
</gene>
<dbReference type="AlphaFoldDB" id="A0A7W8KDA6"/>
<accession>A0A7W8KDA6</accession>
<comment type="subcellular location">
    <subcellularLocation>
        <location evidence="1">Cell membrane</location>
        <topology evidence="1">Peripheral membrane protein</topology>
    </subcellularLocation>
</comment>
<dbReference type="InterPro" id="IPR003439">
    <property type="entry name" value="ABC_transporter-like_ATP-bd"/>
</dbReference>
<dbReference type="InterPro" id="IPR017871">
    <property type="entry name" value="ABC_transporter-like_CS"/>
</dbReference>
<evidence type="ECO:0000256" key="3">
    <source>
        <dbReference type="ARBA" id="ARBA00022475"/>
    </source>
</evidence>
<keyword evidence="8" id="KW-0472">Membrane</keyword>
<reference evidence="10" key="4">
    <citation type="submission" date="2024-05" db="EMBL/GenBank/DDBJ databases">
        <authorList>
            <person name="Sun Q."/>
            <person name="Zhou Y."/>
        </authorList>
    </citation>
    <scope>NUCLEOTIDE SEQUENCE</scope>
    <source>
        <strain evidence="10">CGMCC 1.18437</strain>
    </source>
</reference>
<dbReference type="RefSeq" id="WP_184110098.1">
    <property type="nucleotide sequence ID" value="NZ_BNAJ01000002.1"/>
</dbReference>
<dbReference type="Pfam" id="PF00005">
    <property type="entry name" value="ABC_tran"/>
    <property type="match status" value="2"/>
</dbReference>
<keyword evidence="2" id="KW-0813">Transport</keyword>
<keyword evidence="4" id="KW-0677">Repeat</keyword>
<feature type="domain" description="ABC transporter" evidence="9">
    <location>
        <begin position="9"/>
        <end position="243"/>
    </location>
</feature>
<evidence type="ECO:0000313" key="11">
    <source>
        <dbReference type="EMBL" id="MBB5375840.1"/>
    </source>
</evidence>
<evidence type="ECO:0000256" key="5">
    <source>
        <dbReference type="ARBA" id="ARBA00022741"/>
    </source>
</evidence>
<reference evidence="11 12" key="3">
    <citation type="submission" date="2020-08" db="EMBL/GenBank/DDBJ databases">
        <title>Genomic Encyclopedia of Type Strains, Phase IV (KMG-IV): sequencing the most valuable type-strain genomes for metagenomic binning, comparative biology and taxonomic classification.</title>
        <authorList>
            <person name="Goeker M."/>
        </authorList>
    </citation>
    <scope>NUCLEOTIDE SEQUENCE [LARGE SCALE GENOMIC DNA]</scope>
    <source>
        <strain evidence="11 12">DSM 27521</strain>
    </source>
</reference>
<evidence type="ECO:0000259" key="9">
    <source>
        <dbReference type="PROSITE" id="PS50893"/>
    </source>
</evidence>
<evidence type="ECO:0000313" key="13">
    <source>
        <dbReference type="Proteomes" id="UP000619376"/>
    </source>
</evidence>
<dbReference type="PROSITE" id="PS00211">
    <property type="entry name" value="ABC_TRANSPORTER_1"/>
    <property type="match status" value="1"/>
</dbReference>
<dbReference type="CDD" id="cd03216">
    <property type="entry name" value="ABC_Carb_Monos_I"/>
    <property type="match status" value="1"/>
</dbReference>
<feature type="domain" description="ABC transporter" evidence="9">
    <location>
        <begin position="250"/>
        <end position="496"/>
    </location>
</feature>
<dbReference type="PANTHER" id="PTHR43790">
    <property type="entry name" value="CARBOHYDRATE TRANSPORT ATP-BINDING PROTEIN MG119-RELATED"/>
    <property type="match status" value="1"/>
</dbReference>
<evidence type="ECO:0000256" key="2">
    <source>
        <dbReference type="ARBA" id="ARBA00022448"/>
    </source>
</evidence>
<evidence type="ECO:0000256" key="7">
    <source>
        <dbReference type="ARBA" id="ARBA00022967"/>
    </source>
</evidence>
<reference evidence="10" key="1">
    <citation type="journal article" date="2014" name="Int. J. Syst. Evol. Microbiol.">
        <title>Complete genome of a new Firmicutes species belonging to the dominant human colonic microbiota ('Ruminococcus bicirculans') reveals two chromosomes and a selective capacity to utilize plant glucans.</title>
        <authorList>
            <consortium name="NISC Comparative Sequencing Program"/>
            <person name="Wegmann U."/>
            <person name="Louis P."/>
            <person name="Goesmann A."/>
            <person name="Henrissat B."/>
            <person name="Duncan S.H."/>
            <person name="Flint H.J."/>
        </authorList>
    </citation>
    <scope>NUCLEOTIDE SEQUENCE</scope>
    <source>
        <strain evidence="10">CGMCC 1.18437</strain>
    </source>
</reference>
<evidence type="ECO:0000313" key="12">
    <source>
        <dbReference type="Proteomes" id="UP000539473"/>
    </source>
</evidence>
<evidence type="ECO:0000256" key="4">
    <source>
        <dbReference type="ARBA" id="ARBA00022737"/>
    </source>
</evidence>
<keyword evidence="3" id="KW-1003">Cell membrane</keyword>
<dbReference type="InterPro" id="IPR050107">
    <property type="entry name" value="ABC_carbohydrate_import_ATPase"/>
</dbReference>
<comment type="caution">
    <text evidence="11">The sequence shown here is derived from an EMBL/GenBank/DDBJ whole genome shotgun (WGS) entry which is preliminary data.</text>
</comment>
<evidence type="ECO:0000256" key="1">
    <source>
        <dbReference type="ARBA" id="ARBA00004202"/>
    </source>
</evidence>
<dbReference type="SUPFAM" id="SSF52540">
    <property type="entry name" value="P-loop containing nucleoside triphosphate hydrolases"/>
    <property type="match status" value="2"/>
</dbReference>
<dbReference type="CDD" id="cd03215">
    <property type="entry name" value="ABC_Carb_Monos_II"/>
    <property type="match status" value="1"/>
</dbReference>
<dbReference type="InterPro" id="IPR027417">
    <property type="entry name" value="P-loop_NTPase"/>
</dbReference>
<protein>
    <submittedName>
        <fullName evidence="10">ABC transporter ATP-binding protein</fullName>
    </submittedName>
    <submittedName>
        <fullName evidence="11">Ribose transport system ATP-binding protein</fullName>
    </submittedName>
</protein>
<dbReference type="Proteomes" id="UP000539473">
    <property type="component" value="Unassembled WGS sequence"/>
</dbReference>
<proteinExistence type="predicted"/>
<evidence type="ECO:0000313" key="10">
    <source>
        <dbReference type="EMBL" id="GHF36653.1"/>
    </source>
</evidence>
<dbReference type="EMBL" id="JACHFK010000002">
    <property type="protein sequence ID" value="MBB5375840.1"/>
    <property type="molecule type" value="Genomic_DNA"/>
</dbReference>
<evidence type="ECO:0000256" key="6">
    <source>
        <dbReference type="ARBA" id="ARBA00022840"/>
    </source>
</evidence>
<dbReference type="PANTHER" id="PTHR43790:SF9">
    <property type="entry name" value="GALACTOFURANOSE TRANSPORTER ATP-BINDING PROTEIN YTFR"/>
    <property type="match status" value="1"/>
</dbReference>
<sequence length="504" mass="54599">MTGPIRAAVRFEGISKAFGDVEVLHDVTFDVQPGSIHALLGENGAGKSTLMKVLAGYHAPSRGTVVLDGEPVTLRGGRDAEARGIVLIHQEFNLAEDLTVAQNIYLGHELGGALLDDAAMRRGAREALARLEVTLDPDVRVRDLAVPMKQLVEIARALSRRARVLIMDEPTAALTPHETATLFDLMRRLREGGVTILYISHKLDEVKAVTDRVTVLRDGRVVMSADTADLSTAQMANSMVGRELEAMYPPRMEPLAEELLHVEGLDVPGWAHDVTFTLRRGEVLGLAGLVGAGRTESIEGLLGLRPHHVRSVRVRGRPVRLRSPADGVQAGMVYLSEDRKGKGLHVDLALRPNLTLMTLEHYARPLLDTRAEDGALKRAVQTFGIRAGRLDVPAGSLSGGNQQKLALAKILEVQPEVIILDEPTRGVDVGAKRDIYALVGDLARQGKGIIVISSELPELLGLCHRLLVMHEGRVVGDLDSGGLSEQDVIQYATGLRRREAHVPA</sequence>
<keyword evidence="6 11" id="KW-0067">ATP-binding</keyword>
<keyword evidence="7" id="KW-1278">Translocase</keyword>
<keyword evidence="5" id="KW-0547">Nucleotide-binding</keyword>
<dbReference type="Gene3D" id="3.40.50.300">
    <property type="entry name" value="P-loop containing nucleotide triphosphate hydrolases"/>
    <property type="match status" value="2"/>
</dbReference>
<dbReference type="GO" id="GO:0016887">
    <property type="term" value="F:ATP hydrolysis activity"/>
    <property type="evidence" value="ECO:0007669"/>
    <property type="project" value="InterPro"/>
</dbReference>
<name>A0A7W8KDA6_9DEIO</name>
<dbReference type="PROSITE" id="PS50893">
    <property type="entry name" value="ABC_TRANSPORTER_2"/>
    <property type="match status" value="2"/>
</dbReference>
<dbReference type="GO" id="GO:0005524">
    <property type="term" value="F:ATP binding"/>
    <property type="evidence" value="ECO:0007669"/>
    <property type="project" value="UniProtKB-KW"/>
</dbReference>
<dbReference type="EMBL" id="BNAJ01000002">
    <property type="protein sequence ID" value="GHF36653.1"/>
    <property type="molecule type" value="Genomic_DNA"/>
</dbReference>